<dbReference type="EMBL" id="FJMZ01000079">
    <property type="protein sequence ID" value="CZR05927.1"/>
    <property type="molecule type" value="Genomic_DNA"/>
</dbReference>
<protein>
    <submittedName>
        <fullName evidence="1">Uncharacterized protein</fullName>
    </submittedName>
</protein>
<evidence type="ECO:0000313" key="2">
    <source>
        <dbReference type="Proteomes" id="UP000195947"/>
    </source>
</evidence>
<dbReference type="SUPFAM" id="SSF53098">
    <property type="entry name" value="Ribonuclease H-like"/>
    <property type="match status" value="1"/>
</dbReference>
<organism evidence="1 2">
    <name type="scientific">Trichococcus flocculiformis</name>
    <dbReference type="NCBI Taxonomy" id="82803"/>
    <lineage>
        <taxon>Bacteria</taxon>
        <taxon>Bacillati</taxon>
        <taxon>Bacillota</taxon>
        <taxon>Bacilli</taxon>
        <taxon>Lactobacillales</taxon>
        <taxon>Carnobacteriaceae</taxon>
        <taxon>Trichococcus</taxon>
    </lineage>
</organism>
<name>A0ABM9WIJ5_9LACT</name>
<keyword evidence="2" id="KW-1185">Reference proteome</keyword>
<evidence type="ECO:0000313" key="1">
    <source>
        <dbReference type="EMBL" id="CZR05927.1"/>
    </source>
</evidence>
<dbReference type="InterPro" id="IPR012337">
    <property type="entry name" value="RNaseH-like_sf"/>
</dbReference>
<comment type="caution">
    <text evidence="1">The sequence shown here is derived from an EMBL/GenBank/DDBJ whole genome shotgun (WGS) entry which is preliminary data.</text>
</comment>
<sequence>KSHLALGKEFQCRSYDAMVAHTTIVFTRYIMLALRTREAQDPRTIGQLFFLCCDELEDIRFAEAILLVLDCLKASLTEEPILSEEMVQSVLDRVFDNFPAFLKRAFHQPENQFPSGLSA</sequence>
<accession>A0ABM9WIJ5</accession>
<dbReference type="Proteomes" id="UP000195947">
    <property type="component" value="Unassembled WGS sequence"/>
</dbReference>
<feature type="non-terminal residue" evidence="1">
    <location>
        <position position="1"/>
    </location>
</feature>
<reference evidence="1 2" key="1">
    <citation type="submission" date="2016-02" db="EMBL/GenBank/DDBJ databases">
        <authorList>
            <person name="Strepis N."/>
        </authorList>
    </citation>
    <scope>NUCLEOTIDE SEQUENCE [LARGE SCALE GENOMIC DNA]</scope>
    <source>
        <strain evidence="1">Trichococcus flocculiformis</strain>
    </source>
</reference>
<gene>
    <name evidence="1" type="ORF">TFLO_3092</name>
</gene>
<proteinExistence type="predicted"/>